<dbReference type="InterPro" id="IPR029044">
    <property type="entry name" value="Nucleotide-diphossugar_trans"/>
</dbReference>
<sequence length="403" mass="46354">MSGLAGYDVPPLYKDKITPRQQPDTRSDSEILSELSKHVEVTSEKNIWCFWDSGLENLPNWCRHNVLNWARVCDSTWTVRLIHKVPGKPNYALDWITPDDNLLPSAFVDNTMTGPYVGQHSADLLRVALIWKYGGVWLDVGVILFMDLDRLCWNRLSSPENPYEMCTAWSNQTFVANHFIAGRKGTEFLLKWQLLFSHLWKDRTSCDGLFGHPLMQWRMHMPPDHSIALKFKWPFNVPLTTIVDYTAQISCFGRVANLQEPDSGFDGKNIWHEKILKIDAIDECWRAEKLIGFNGQDLFDLLNLRKPSADADQERYQKAENLVWDLLSNASMQKVAHGKKLFATPALGTLWDEMEREGGGSGEDTLAKLLRDGSVYFEQSRREAEYIEVEKLDFVLRKGLLEE</sequence>
<dbReference type="RefSeq" id="XP_044658883.1">
    <property type="nucleotide sequence ID" value="XM_044802948.1"/>
</dbReference>
<evidence type="ECO:0000313" key="2">
    <source>
        <dbReference type="EMBL" id="GIZ44396.1"/>
    </source>
</evidence>
<dbReference type="Gene3D" id="3.90.550.20">
    <property type="match status" value="1"/>
</dbReference>
<dbReference type="GO" id="GO:0016757">
    <property type="term" value="F:glycosyltransferase activity"/>
    <property type="evidence" value="ECO:0007669"/>
    <property type="project" value="InterPro"/>
</dbReference>
<name>A0A9P3CKH5_9PEZI</name>
<keyword evidence="3" id="KW-1185">Reference proteome</keyword>
<feature type="compositionally biased region" description="Basic and acidic residues" evidence="1">
    <location>
        <begin position="13"/>
        <end position="28"/>
    </location>
</feature>
<feature type="region of interest" description="Disordered" evidence="1">
    <location>
        <begin position="1"/>
        <end position="28"/>
    </location>
</feature>
<dbReference type="GeneID" id="68293169"/>
<dbReference type="EMBL" id="BOLY01000004">
    <property type="protein sequence ID" value="GIZ44396.1"/>
    <property type="molecule type" value="Genomic_DNA"/>
</dbReference>
<evidence type="ECO:0000313" key="3">
    <source>
        <dbReference type="Proteomes" id="UP000825890"/>
    </source>
</evidence>
<reference evidence="2 3" key="1">
    <citation type="submission" date="2021-01" db="EMBL/GenBank/DDBJ databases">
        <title>Cercospora kikuchii MAFF 305040 whole genome shotgun sequence.</title>
        <authorList>
            <person name="Kashiwa T."/>
            <person name="Suzuki T."/>
        </authorList>
    </citation>
    <scope>NUCLEOTIDE SEQUENCE [LARGE SCALE GENOMIC DNA]</scope>
    <source>
        <strain evidence="2 3">MAFF 305040</strain>
    </source>
</reference>
<dbReference type="InterPro" id="IPR008441">
    <property type="entry name" value="AfumC-like_glycosyl_Trfase"/>
</dbReference>
<dbReference type="AlphaFoldDB" id="A0A9P3CKH5"/>
<dbReference type="Pfam" id="PF05704">
    <property type="entry name" value="Caps_synth"/>
    <property type="match status" value="1"/>
</dbReference>
<proteinExistence type="predicted"/>
<organism evidence="2 3">
    <name type="scientific">Cercospora kikuchii</name>
    <dbReference type="NCBI Taxonomy" id="84275"/>
    <lineage>
        <taxon>Eukaryota</taxon>
        <taxon>Fungi</taxon>
        <taxon>Dikarya</taxon>
        <taxon>Ascomycota</taxon>
        <taxon>Pezizomycotina</taxon>
        <taxon>Dothideomycetes</taxon>
        <taxon>Dothideomycetidae</taxon>
        <taxon>Mycosphaerellales</taxon>
        <taxon>Mycosphaerellaceae</taxon>
        <taxon>Cercospora</taxon>
    </lineage>
</organism>
<accession>A0A9P3CKH5</accession>
<evidence type="ECO:0000256" key="1">
    <source>
        <dbReference type="SAM" id="MobiDB-lite"/>
    </source>
</evidence>
<dbReference type="OrthoDB" id="409543at2759"/>
<dbReference type="Proteomes" id="UP000825890">
    <property type="component" value="Unassembled WGS sequence"/>
</dbReference>
<dbReference type="SUPFAM" id="SSF53448">
    <property type="entry name" value="Nucleotide-diphospho-sugar transferases"/>
    <property type="match status" value="1"/>
</dbReference>
<evidence type="ECO:0008006" key="4">
    <source>
        <dbReference type="Google" id="ProtNLM"/>
    </source>
</evidence>
<comment type="caution">
    <text evidence="2">The sequence shown here is derived from an EMBL/GenBank/DDBJ whole genome shotgun (WGS) entry which is preliminary data.</text>
</comment>
<protein>
    <recommendedName>
        <fullName evidence="4">Capsule polysaccharide biosynthesis protein</fullName>
    </recommendedName>
</protein>
<gene>
    <name evidence="2" type="ORF">CKM354_000759400</name>
</gene>